<dbReference type="RefSeq" id="WP_119148894.1">
    <property type="nucleotide sequence ID" value="NZ_JBHSOV010000021.1"/>
</dbReference>
<dbReference type="PANTHER" id="PTHR45947">
    <property type="entry name" value="SULFOQUINOVOSYL TRANSFERASE SQD2"/>
    <property type="match status" value="1"/>
</dbReference>
<organism evidence="3 4">
    <name type="scientific">Cohnella faecalis</name>
    <dbReference type="NCBI Taxonomy" id="2315694"/>
    <lineage>
        <taxon>Bacteria</taxon>
        <taxon>Bacillati</taxon>
        <taxon>Bacillota</taxon>
        <taxon>Bacilli</taxon>
        <taxon>Bacillales</taxon>
        <taxon>Paenibacillaceae</taxon>
        <taxon>Cohnella</taxon>
    </lineage>
</organism>
<proteinExistence type="predicted"/>
<reference evidence="3 4" key="1">
    <citation type="submission" date="2018-09" db="EMBL/GenBank/DDBJ databases">
        <title>Cohnella cavernae sp. nov., isolated from a karst cave.</title>
        <authorList>
            <person name="Zhu H."/>
        </authorList>
    </citation>
    <scope>NUCLEOTIDE SEQUENCE [LARGE SCALE GENOMIC DNA]</scope>
    <source>
        <strain evidence="3 4">K2E09-144</strain>
    </source>
</reference>
<dbReference type="Pfam" id="PF00534">
    <property type="entry name" value="Glycos_transf_1"/>
    <property type="match status" value="1"/>
</dbReference>
<feature type="domain" description="Glycosyltransferase subfamily 4-like N-terminal" evidence="2">
    <location>
        <begin position="16"/>
        <end position="135"/>
    </location>
</feature>
<keyword evidence="4" id="KW-1185">Reference proteome</keyword>
<dbReference type="InterPro" id="IPR001296">
    <property type="entry name" value="Glyco_trans_1"/>
</dbReference>
<protein>
    <submittedName>
        <fullName evidence="3">Glycosyltransferase</fullName>
    </submittedName>
</protein>
<gene>
    <name evidence="3" type="ORF">D3H35_09725</name>
</gene>
<dbReference type="EMBL" id="QXJM01000030">
    <property type="protein sequence ID" value="RIE03822.1"/>
    <property type="molecule type" value="Genomic_DNA"/>
</dbReference>
<evidence type="ECO:0000313" key="3">
    <source>
        <dbReference type="EMBL" id="RIE03822.1"/>
    </source>
</evidence>
<dbReference type="InterPro" id="IPR050194">
    <property type="entry name" value="Glycosyltransferase_grp1"/>
</dbReference>
<dbReference type="OrthoDB" id="9814612at2"/>
<comment type="caution">
    <text evidence="3">The sequence shown here is derived from an EMBL/GenBank/DDBJ whole genome shotgun (WGS) entry which is preliminary data.</text>
</comment>
<keyword evidence="3" id="KW-0808">Transferase</keyword>
<dbReference type="AlphaFoldDB" id="A0A398CND1"/>
<name>A0A398CND1_9BACL</name>
<dbReference type="InterPro" id="IPR028098">
    <property type="entry name" value="Glyco_trans_4-like_N"/>
</dbReference>
<feature type="domain" description="Glycosyl transferase family 1" evidence="1">
    <location>
        <begin position="287"/>
        <end position="430"/>
    </location>
</feature>
<dbReference type="GO" id="GO:0016757">
    <property type="term" value="F:glycosyltransferase activity"/>
    <property type="evidence" value="ECO:0007669"/>
    <property type="project" value="InterPro"/>
</dbReference>
<dbReference type="SUPFAM" id="SSF53756">
    <property type="entry name" value="UDP-Glycosyltransferase/glycogen phosphorylase"/>
    <property type="match status" value="1"/>
</dbReference>
<evidence type="ECO:0000259" key="1">
    <source>
        <dbReference type="Pfam" id="PF00534"/>
    </source>
</evidence>
<dbReference type="Gene3D" id="3.40.50.2000">
    <property type="entry name" value="Glycogen Phosphorylase B"/>
    <property type="match status" value="2"/>
</dbReference>
<evidence type="ECO:0000313" key="4">
    <source>
        <dbReference type="Proteomes" id="UP000266340"/>
    </source>
</evidence>
<accession>A0A398CND1</accession>
<dbReference type="PANTHER" id="PTHR45947:SF13">
    <property type="entry name" value="TRANSFERASE"/>
    <property type="match status" value="1"/>
</dbReference>
<dbReference type="Proteomes" id="UP000266340">
    <property type="component" value="Unassembled WGS sequence"/>
</dbReference>
<dbReference type="Pfam" id="PF13439">
    <property type="entry name" value="Glyco_transf_4"/>
    <property type="match status" value="1"/>
</dbReference>
<sequence>MNILHVSLGLPPYRTGGLTKYSVDLMLAQREARHEVSVLYPGHFAIGSLSIKPNAEFEGIRVYEIVNPLPVSLLGGVRQPSRFYNAVERKPYEDFLSKLNPDVIHIHSLMGVHYEFFLAAKKRGIKLVFTTHDYYGICPKVNLLNRDESICNDYGDGLGCAQCNGTGYSMLKLYLMQSRTYRHLKNSPFVRKMRQREKSRQTIAASRPIAPGDRLEEEKRAPEFVRLRKYYLDILSLVDTFHFNSSIAKEEYNRHMDARGTIIPVTHRDIRDSRTVKRRANGGKLVRLAYLGPVDKYKGFFLLKESLALLSHRKDWILDVYGNSSIDSDDYDPVRFAFHGSYSYGDLSRIFDRTDLLIMPSIWKETFGFVGLEAFSYGVPVMVSEHMGFKDVVSDGETGIVFGDGAARLASELERIMDNRELLSAMNRNIVQMDFPFSMERHAAQMMELYGEMGVAGRRIV</sequence>
<evidence type="ECO:0000259" key="2">
    <source>
        <dbReference type="Pfam" id="PF13439"/>
    </source>
</evidence>